<evidence type="ECO:0000313" key="4">
    <source>
        <dbReference type="Proteomes" id="UP001500984"/>
    </source>
</evidence>
<dbReference type="Pfam" id="PF01425">
    <property type="entry name" value="Amidase"/>
    <property type="match status" value="1"/>
</dbReference>
<evidence type="ECO:0000256" key="1">
    <source>
        <dbReference type="SAM" id="MobiDB-lite"/>
    </source>
</evidence>
<dbReference type="PANTHER" id="PTHR11895">
    <property type="entry name" value="TRANSAMIDASE"/>
    <property type="match status" value="1"/>
</dbReference>
<gene>
    <name evidence="3" type="ORF">GCM10009823_01640</name>
</gene>
<dbReference type="Proteomes" id="UP001500984">
    <property type="component" value="Unassembled WGS sequence"/>
</dbReference>
<dbReference type="InterPro" id="IPR036928">
    <property type="entry name" value="AS_sf"/>
</dbReference>
<dbReference type="NCBIfam" id="NF005450">
    <property type="entry name" value="PRK07042.1"/>
    <property type="match status" value="1"/>
</dbReference>
<dbReference type="Gene3D" id="3.90.1300.10">
    <property type="entry name" value="Amidase signature (AS) domain"/>
    <property type="match status" value="1"/>
</dbReference>
<dbReference type="RefSeq" id="WP_344334418.1">
    <property type="nucleotide sequence ID" value="NZ_BAAAPZ010000001.1"/>
</dbReference>
<feature type="compositionally biased region" description="Low complexity" evidence="1">
    <location>
        <begin position="258"/>
        <end position="273"/>
    </location>
</feature>
<proteinExistence type="predicted"/>
<dbReference type="EMBL" id="BAAAPZ010000001">
    <property type="protein sequence ID" value="GAA2087293.1"/>
    <property type="molecule type" value="Genomic_DNA"/>
</dbReference>
<comment type="caution">
    <text evidence="3">The sequence shown here is derived from an EMBL/GenBank/DDBJ whole genome shotgun (WGS) entry which is preliminary data.</text>
</comment>
<sequence>MHTHTPASHGLADLGTAELVAGYRSGAFTPVEVLEAVRRRVEELEPTVNALWAGDLDDGSAAWAAAEEAGRRYAAGTPRGPLDGVPVTVKENIARKGVAKPAGHAAGVPPVAEADAPIVARLHEAGAVLFSSTVMPDWGMLSSGVSSRHGITRSPLDPTLTTGGSSSGAGAAAAAGYGPVHIGSDIGGSIRLPGTWLGLATLKPSFGRVPLDAPYLGRCAGPLARRVSDLRAAMQVIGRPDVRDVSELPPYHGDYSRPLSAAPGPAQAPGSRPASLEGVRIAWHTDAGCGASTDPEVAEVVVRTAELLRDAGAELTEIPPFMDPGLLADVDRFWRVRSWGDLRALPVEEQHRILPHVAQWCQAGADVSGVEVLRCYHSIQQMREAAIAATAAYDFVLSPVAPMAAFPAEQPMPFLDPSVPMTHIGFTVPYNMSEQPAATVDAGATADGRRVGVQLAGRRFDDAGVLSLAEVLEGLLSG</sequence>
<keyword evidence="4" id="KW-1185">Reference proteome</keyword>
<evidence type="ECO:0000259" key="2">
    <source>
        <dbReference type="Pfam" id="PF01425"/>
    </source>
</evidence>
<dbReference type="InterPro" id="IPR000120">
    <property type="entry name" value="Amidase"/>
</dbReference>
<organism evidence="3 4">
    <name type="scientific">Brevibacterium salitolerans</name>
    <dbReference type="NCBI Taxonomy" id="1403566"/>
    <lineage>
        <taxon>Bacteria</taxon>
        <taxon>Bacillati</taxon>
        <taxon>Actinomycetota</taxon>
        <taxon>Actinomycetes</taxon>
        <taxon>Micrococcales</taxon>
        <taxon>Brevibacteriaceae</taxon>
        <taxon>Brevibacterium</taxon>
    </lineage>
</organism>
<dbReference type="PANTHER" id="PTHR11895:SF173">
    <property type="entry name" value="GLUTAMYL-TRNA AMIDOTRANSFERASE SUBUNIT A"/>
    <property type="match status" value="1"/>
</dbReference>
<accession>A0ABN2W9Z9</accession>
<name>A0ABN2W9Z9_9MICO</name>
<dbReference type="SUPFAM" id="SSF75304">
    <property type="entry name" value="Amidase signature (AS) enzymes"/>
    <property type="match status" value="1"/>
</dbReference>
<evidence type="ECO:0000313" key="3">
    <source>
        <dbReference type="EMBL" id="GAA2087293.1"/>
    </source>
</evidence>
<reference evidence="3 4" key="1">
    <citation type="journal article" date="2019" name="Int. J. Syst. Evol. Microbiol.">
        <title>The Global Catalogue of Microorganisms (GCM) 10K type strain sequencing project: providing services to taxonomists for standard genome sequencing and annotation.</title>
        <authorList>
            <consortium name="The Broad Institute Genomics Platform"/>
            <consortium name="The Broad Institute Genome Sequencing Center for Infectious Disease"/>
            <person name="Wu L."/>
            <person name="Ma J."/>
        </authorList>
    </citation>
    <scope>NUCLEOTIDE SEQUENCE [LARGE SCALE GENOMIC DNA]</scope>
    <source>
        <strain evidence="3 4">JCM 15900</strain>
    </source>
</reference>
<dbReference type="InterPro" id="IPR023631">
    <property type="entry name" value="Amidase_dom"/>
</dbReference>
<feature type="region of interest" description="Disordered" evidence="1">
    <location>
        <begin position="247"/>
        <end position="273"/>
    </location>
</feature>
<protein>
    <submittedName>
        <fullName evidence="3">Amidase</fullName>
    </submittedName>
</protein>
<feature type="domain" description="Amidase" evidence="2">
    <location>
        <begin position="32"/>
        <end position="466"/>
    </location>
</feature>